<dbReference type="InterPro" id="IPR018060">
    <property type="entry name" value="HTH_AraC"/>
</dbReference>
<reference evidence="5 6" key="1">
    <citation type="submission" date="2023-07" db="EMBL/GenBank/DDBJ databases">
        <title>Functional and genomic diversity of the sorghum phyllosphere microbiome.</title>
        <authorList>
            <person name="Shade A."/>
        </authorList>
    </citation>
    <scope>NUCLEOTIDE SEQUENCE [LARGE SCALE GENOMIC DNA]</scope>
    <source>
        <strain evidence="5 6">SORGH_AS_0887</strain>
    </source>
</reference>
<dbReference type="Proteomes" id="UP001233360">
    <property type="component" value="Unassembled WGS sequence"/>
</dbReference>
<dbReference type="PROSITE" id="PS00041">
    <property type="entry name" value="HTH_ARAC_FAMILY_1"/>
    <property type="match status" value="1"/>
</dbReference>
<gene>
    <name evidence="5" type="ORF">QE380_000593</name>
</gene>
<keyword evidence="3" id="KW-0804">Transcription</keyword>
<dbReference type="InterPro" id="IPR018062">
    <property type="entry name" value="HTH_AraC-typ_CS"/>
</dbReference>
<dbReference type="InterPro" id="IPR053142">
    <property type="entry name" value="PchR_regulatory_protein"/>
</dbReference>
<evidence type="ECO:0000313" key="5">
    <source>
        <dbReference type="EMBL" id="MDQ1207670.1"/>
    </source>
</evidence>
<evidence type="ECO:0000313" key="6">
    <source>
        <dbReference type="Proteomes" id="UP001233360"/>
    </source>
</evidence>
<dbReference type="SUPFAM" id="SSF46689">
    <property type="entry name" value="Homeodomain-like"/>
    <property type="match status" value="1"/>
</dbReference>
<dbReference type="GeneID" id="45234009"/>
<accession>A0ABU0USY8</accession>
<feature type="domain" description="HTH araC/xylS-type" evidence="4">
    <location>
        <begin position="216"/>
        <end position="315"/>
    </location>
</feature>
<dbReference type="PRINTS" id="PR00032">
    <property type="entry name" value="HTHARAC"/>
</dbReference>
<dbReference type="PROSITE" id="PS01124">
    <property type="entry name" value="HTH_ARAC_FAMILY_2"/>
    <property type="match status" value="1"/>
</dbReference>
<dbReference type="PANTHER" id="PTHR47893">
    <property type="entry name" value="REGULATORY PROTEIN PCHR"/>
    <property type="match status" value="1"/>
</dbReference>
<keyword evidence="1" id="KW-0805">Transcription regulation</keyword>
<dbReference type="RefSeq" id="WP_004925014.1">
    <property type="nucleotide sequence ID" value="NZ_BCMA01000009.1"/>
</dbReference>
<name>A0ABU0USY8_ACIBI</name>
<dbReference type="Gene3D" id="1.10.10.60">
    <property type="entry name" value="Homeodomain-like"/>
    <property type="match status" value="1"/>
</dbReference>
<dbReference type="Pfam" id="PF14525">
    <property type="entry name" value="AraC_binding_2"/>
    <property type="match status" value="1"/>
</dbReference>
<dbReference type="SMART" id="SM00342">
    <property type="entry name" value="HTH_ARAC"/>
    <property type="match status" value="1"/>
</dbReference>
<dbReference type="PANTHER" id="PTHR47893:SF1">
    <property type="entry name" value="REGULATORY PROTEIN PCHR"/>
    <property type="match status" value="1"/>
</dbReference>
<dbReference type="InterPro" id="IPR020449">
    <property type="entry name" value="Tscrpt_reg_AraC-type_HTH"/>
</dbReference>
<evidence type="ECO:0000259" key="4">
    <source>
        <dbReference type="PROSITE" id="PS01124"/>
    </source>
</evidence>
<comment type="caution">
    <text evidence="5">The sequence shown here is derived from an EMBL/GenBank/DDBJ whole genome shotgun (WGS) entry which is preliminary data.</text>
</comment>
<evidence type="ECO:0000256" key="3">
    <source>
        <dbReference type="ARBA" id="ARBA00023163"/>
    </source>
</evidence>
<evidence type="ECO:0000256" key="1">
    <source>
        <dbReference type="ARBA" id="ARBA00023015"/>
    </source>
</evidence>
<keyword evidence="6" id="KW-1185">Reference proteome</keyword>
<protein>
    <submittedName>
        <fullName evidence="5">AraC-like DNA-binding protein</fullName>
    </submittedName>
</protein>
<dbReference type="InterPro" id="IPR035418">
    <property type="entry name" value="AraC-bd_2"/>
</dbReference>
<sequence length="319" mass="36598">MNHYQSLNPIHYSTQDIHASERFEYWNDVVLRHCIPAQSKPEDKRNFNGELNVRHVGLIDICTVSSTMHFWERTEKHLRTGPNDDLWLGFMEDGNGELVQGGRGTKYQNNSLMLYDAAQTFKFNLSGQKNHLIRIPRHLLANRVPNIEQLTAQVLDESRPGIIPLREMLRQSVDATYDFSNIDFAERFTKSALELLVLSLEVQDLSKVAIERDLYSKAMNFILRHLCDPELNLEKVAQAHCVSVRTLSRAFARHQKTVMSVIWSERLNASREALKSGRVTSVSEAALDYGFTDFSHFSHAFKKAFGISPREDFKKLSSS</sequence>
<dbReference type="EMBL" id="JAUTBK010000002">
    <property type="protein sequence ID" value="MDQ1207670.1"/>
    <property type="molecule type" value="Genomic_DNA"/>
</dbReference>
<organism evidence="5 6">
    <name type="scientific">Acinetobacter baylyi</name>
    <dbReference type="NCBI Taxonomy" id="202950"/>
    <lineage>
        <taxon>Bacteria</taxon>
        <taxon>Pseudomonadati</taxon>
        <taxon>Pseudomonadota</taxon>
        <taxon>Gammaproteobacteria</taxon>
        <taxon>Moraxellales</taxon>
        <taxon>Moraxellaceae</taxon>
        <taxon>Acinetobacter</taxon>
    </lineage>
</organism>
<evidence type="ECO:0000256" key="2">
    <source>
        <dbReference type="ARBA" id="ARBA00023125"/>
    </source>
</evidence>
<dbReference type="Pfam" id="PF12833">
    <property type="entry name" value="HTH_18"/>
    <property type="match status" value="1"/>
</dbReference>
<keyword evidence="2" id="KW-0238">DNA-binding</keyword>
<dbReference type="InterPro" id="IPR009057">
    <property type="entry name" value="Homeodomain-like_sf"/>
</dbReference>
<proteinExistence type="predicted"/>